<dbReference type="PANTHER" id="PTHR46471">
    <property type="entry name" value="CHITIN DEACETYLASE"/>
    <property type="match status" value="1"/>
</dbReference>
<keyword evidence="10" id="KW-1185">Reference proteome</keyword>
<dbReference type="PROSITE" id="PS00562">
    <property type="entry name" value="CBM1_1"/>
    <property type="match status" value="1"/>
</dbReference>
<keyword evidence="2 6" id="KW-0732">Signal</keyword>
<keyword evidence="4" id="KW-0119">Carbohydrate metabolism</keyword>
<dbReference type="GO" id="GO:0016810">
    <property type="term" value="F:hydrolase activity, acting on carbon-nitrogen (but not peptide) bonds"/>
    <property type="evidence" value="ECO:0007669"/>
    <property type="project" value="InterPro"/>
</dbReference>
<evidence type="ECO:0008006" key="11">
    <source>
        <dbReference type="Google" id="ProtNLM"/>
    </source>
</evidence>
<dbReference type="PANTHER" id="PTHR46471:SF2">
    <property type="entry name" value="CHITIN DEACETYLASE-RELATED"/>
    <property type="match status" value="1"/>
</dbReference>
<dbReference type="GO" id="GO:0030248">
    <property type="term" value="F:cellulose binding"/>
    <property type="evidence" value="ECO:0007669"/>
    <property type="project" value="InterPro"/>
</dbReference>
<dbReference type="Pfam" id="PF00734">
    <property type="entry name" value="CBM_1"/>
    <property type="match status" value="1"/>
</dbReference>
<keyword evidence="3" id="KW-0378">Hydrolase</keyword>
<dbReference type="SMART" id="SM00236">
    <property type="entry name" value="fCBD"/>
    <property type="match status" value="1"/>
</dbReference>
<dbReference type="SUPFAM" id="SSF88713">
    <property type="entry name" value="Glycoside hydrolase/deacetylase"/>
    <property type="match status" value="1"/>
</dbReference>
<proteinExistence type="predicted"/>
<feature type="region of interest" description="Disordered" evidence="5">
    <location>
        <begin position="53"/>
        <end position="92"/>
    </location>
</feature>
<reference evidence="9 10" key="1">
    <citation type="submission" date="2019-07" db="EMBL/GenBank/DDBJ databases">
        <title>Genomics analysis of Aphanomyces spp. identifies a new class of oomycete effector associated with host adaptation.</title>
        <authorList>
            <person name="Gaulin E."/>
        </authorList>
    </citation>
    <scope>NUCLEOTIDE SEQUENCE [LARGE SCALE GENOMIC DNA]</scope>
    <source>
        <strain evidence="9 10">ATCC 201684</strain>
    </source>
</reference>
<dbReference type="EMBL" id="VJMJ01000276">
    <property type="protein sequence ID" value="KAF0724237.1"/>
    <property type="molecule type" value="Genomic_DNA"/>
</dbReference>
<comment type="caution">
    <text evidence="9">The sequence shown here is derived from an EMBL/GenBank/DDBJ whole genome shotgun (WGS) entry which is preliminary data.</text>
</comment>
<dbReference type="VEuPathDB" id="FungiDB:AeMF1_001300"/>
<evidence type="ECO:0000256" key="3">
    <source>
        <dbReference type="ARBA" id="ARBA00022801"/>
    </source>
</evidence>
<organism evidence="9 10">
    <name type="scientific">Aphanomyces euteiches</name>
    <dbReference type="NCBI Taxonomy" id="100861"/>
    <lineage>
        <taxon>Eukaryota</taxon>
        <taxon>Sar</taxon>
        <taxon>Stramenopiles</taxon>
        <taxon>Oomycota</taxon>
        <taxon>Saprolegniomycetes</taxon>
        <taxon>Saprolegniales</taxon>
        <taxon>Verrucalvaceae</taxon>
        <taxon>Aphanomyces</taxon>
    </lineage>
</organism>
<gene>
    <name evidence="9" type="ORF">Ae201684_017050</name>
</gene>
<dbReference type="GO" id="GO:0005975">
    <property type="term" value="P:carbohydrate metabolic process"/>
    <property type="evidence" value="ECO:0007669"/>
    <property type="project" value="InterPro"/>
</dbReference>
<dbReference type="SUPFAM" id="SSF57180">
    <property type="entry name" value="Cellulose-binding domain"/>
    <property type="match status" value="1"/>
</dbReference>
<dbReference type="Proteomes" id="UP000481153">
    <property type="component" value="Unassembled WGS sequence"/>
</dbReference>
<feature type="domain" description="CBM1" evidence="7">
    <location>
        <begin position="17"/>
        <end position="53"/>
    </location>
</feature>
<feature type="chain" id="PRO_5026191999" description="CBM1 domain-containing protein" evidence="6">
    <location>
        <begin position="18"/>
        <end position="313"/>
    </location>
</feature>
<dbReference type="InterPro" id="IPR000254">
    <property type="entry name" value="CBD"/>
</dbReference>
<dbReference type="GO" id="GO:0046872">
    <property type="term" value="F:metal ion binding"/>
    <property type="evidence" value="ECO:0007669"/>
    <property type="project" value="UniProtKB-KW"/>
</dbReference>
<sequence>MTLAGVGLALLGAAVDAQVALWGQCGGSGYTGSTTCAAGAVCSKQNDFYSQCTPSANQPPPSAATPSPSPATTKPPLSASPSTSASNGQPPITNSGVSSYNWCGKRKWLALTFDDNLPQPALNDLLADLRTYGIKASFMITPALWGVSDANFCTSLKAVYADGHSINSHSYSHPDFLKASAADRASEIKKVEDMVSVLRLALEVNKMGYTVIGWTYNPVDSDSKTYQLANVWANTLREFNKLPSGGSAVILHHTPAYVSAGTKGMIAKYKNYFAPLGYQFVTVNQCFDACRADNDCKLANFGTGVYDSGTFNS</sequence>
<dbReference type="GO" id="GO:0005576">
    <property type="term" value="C:extracellular region"/>
    <property type="evidence" value="ECO:0007669"/>
    <property type="project" value="InterPro"/>
</dbReference>
<dbReference type="Pfam" id="PF01522">
    <property type="entry name" value="Polysacc_deac_1"/>
    <property type="match status" value="1"/>
</dbReference>
<evidence type="ECO:0000259" key="8">
    <source>
        <dbReference type="PROSITE" id="PS51677"/>
    </source>
</evidence>
<evidence type="ECO:0000313" key="10">
    <source>
        <dbReference type="Proteomes" id="UP000481153"/>
    </source>
</evidence>
<dbReference type="Gene3D" id="3.20.20.370">
    <property type="entry name" value="Glycoside hydrolase/deacetylase"/>
    <property type="match status" value="2"/>
</dbReference>
<evidence type="ECO:0000313" key="9">
    <source>
        <dbReference type="EMBL" id="KAF0724237.1"/>
    </source>
</evidence>
<feature type="compositionally biased region" description="Pro residues" evidence="5">
    <location>
        <begin position="57"/>
        <end position="69"/>
    </location>
</feature>
<dbReference type="InterPro" id="IPR035971">
    <property type="entry name" value="CBD_sf"/>
</dbReference>
<dbReference type="AlphaFoldDB" id="A0A6G0WAH8"/>
<feature type="compositionally biased region" description="Low complexity" evidence="5">
    <location>
        <begin position="70"/>
        <end position="86"/>
    </location>
</feature>
<name>A0A6G0WAH8_9STRA</name>
<dbReference type="InterPro" id="IPR011330">
    <property type="entry name" value="Glyco_hydro/deAcase_b/a-brl"/>
</dbReference>
<feature type="domain" description="NodB homology" evidence="8">
    <location>
        <begin position="107"/>
        <end position="313"/>
    </location>
</feature>
<evidence type="ECO:0000259" key="7">
    <source>
        <dbReference type="PROSITE" id="PS51164"/>
    </source>
</evidence>
<feature type="signal peptide" evidence="6">
    <location>
        <begin position="1"/>
        <end position="17"/>
    </location>
</feature>
<dbReference type="PROSITE" id="PS51164">
    <property type="entry name" value="CBM1_2"/>
    <property type="match status" value="1"/>
</dbReference>
<accession>A0A6G0WAH8</accession>
<evidence type="ECO:0000256" key="2">
    <source>
        <dbReference type="ARBA" id="ARBA00022729"/>
    </source>
</evidence>
<dbReference type="PROSITE" id="PS51677">
    <property type="entry name" value="NODB"/>
    <property type="match status" value="1"/>
</dbReference>
<evidence type="ECO:0000256" key="6">
    <source>
        <dbReference type="SAM" id="SignalP"/>
    </source>
</evidence>
<evidence type="ECO:0000256" key="1">
    <source>
        <dbReference type="ARBA" id="ARBA00022723"/>
    </source>
</evidence>
<evidence type="ECO:0000256" key="5">
    <source>
        <dbReference type="SAM" id="MobiDB-lite"/>
    </source>
</evidence>
<protein>
    <recommendedName>
        <fullName evidence="11">CBM1 domain-containing protein</fullName>
    </recommendedName>
</protein>
<keyword evidence="1" id="KW-0479">Metal-binding</keyword>
<evidence type="ECO:0000256" key="4">
    <source>
        <dbReference type="ARBA" id="ARBA00023277"/>
    </source>
</evidence>
<dbReference type="InterPro" id="IPR002509">
    <property type="entry name" value="NODB_dom"/>
</dbReference>